<dbReference type="GO" id="GO:0004594">
    <property type="term" value="F:pantothenate kinase activity"/>
    <property type="evidence" value="ECO:0007669"/>
    <property type="project" value="UniProtKB-UniRule"/>
</dbReference>
<comment type="caution">
    <text evidence="17">The sequence shown here is derived from an EMBL/GenBank/DDBJ whole genome shotgun (WGS) entry which is preliminary data.</text>
</comment>
<dbReference type="GO" id="GO:0005524">
    <property type="term" value="F:ATP binding"/>
    <property type="evidence" value="ECO:0007669"/>
    <property type="project" value="UniProtKB-UniRule"/>
</dbReference>
<evidence type="ECO:0000256" key="8">
    <source>
        <dbReference type="ARBA" id="ARBA00022679"/>
    </source>
</evidence>
<comment type="catalytic activity">
    <reaction evidence="1 16">
        <text>(R)-pantothenate + ATP = (R)-4'-phosphopantothenate + ADP + H(+)</text>
        <dbReference type="Rhea" id="RHEA:16373"/>
        <dbReference type="ChEBI" id="CHEBI:10986"/>
        <dbReference type="ChEBI" id="CHEBI:15378"/>
        <dbReference type="ChEBI" id="CHEBI:29032"/>
        <dbReference type="ChEBI" id="CHEBI:30616"/>
        <dbReference type="ChEBI" id="CHEBI:456216"/>
        <dbReference type="EC" id="2.7.1.33"/>
    </reaction>
</comment>
<reference evidence="17" key="1">
    <citation type="journal article" date="2020" name="mSystems">
        <title>Genome- and Community-Level Interaction Insights into Carbon Utilization and Element Cycling Functions of Hydrothermarchaeota in Hydrothermal Sediment.</title>
        <authorList>
            <person name="Zhou Z."/>
            <person name="Liu Y."/>
            <person name="Xu W."/>
            <person name="Pan J."/>
            <person name="Luo Z.H."/>
            <person name="Li M."/>
        </authorList>
    </citation>
    <scope>NUCLEOTIDE SEQUENCE [LARGE SCALE GENOMIC DNA]</scope>
    <source>
        <strain evidence="17">HyVt-74</strain>
    </source>
</reference>
<evidence type="ECO:0000256" key="11">
    <source>
        <dbReference type="ARBA" id="ARBA00022840"/>
    </source>
</evidence>
<feature type="binding site" evidence="16">
    <location>
        <position position="158"/>
    </location>
    <ligand>
        <name>substrate</name>
    </ligand>
</feature>
<evidence type="ECO:0000256" key="15">
    <source>
        <dbReference type="ARBA" id="ARBA00040883"/>
    </source>
</evidence>
<dbReference type="HAMAP" id="MF_01274">
    <property type="entry name" value="Pantothen_kinase_3"/>
    <property type="match status" value="1"/>
</dbReference>
<evidence type="ECO:0000256" key="16">
    <source>
        <dbReference type="HAMAP-Rule" id="MF_01274"/>
    </source>
</evidence>
<dbReference type="InterPro" id="IPR043129">
    <property type="entry name" value="ATPase_NBD"/>
</dbReference>
<evidence type="ECO:0000256" key="6">
    <source>
        <dbReference type="ARBA" id="ARBA00012102"/>
    </source>
</evidence>
<comment type="subcellular location">
    <subcellularLocation>
        <location evidence="3 16">Cytoplasm</location>
    </subcellularLocation>
</comment>
<evidence type="ECO:0000256" key="1">
    <source>
        <dbReference type="ARBA" id="ARBA00001206"/>
    </source>
</evidence>
<keyword evidence="7 16" id="KW-0963">Cytoplasm</keyword>
<comment type="similarity">
    <text evidence="14 16">Belongs to the type III pantothenate kinase family.</text>
</comment>
<dbReference type="Gene3D" id="3.30.420.40">
    <property type="match status" value="2"/>
</dbReference>
<keyword evidence="11 16" id="KW-0067">ATP-binding</keyword>
<keyword evidence="13 16" id="KW-0173">Coenzyme A biosynthesis</keyword>
<dbReference type="Proteomes" id="UP000886110">
    <property type="component" value="Unassembled WGS sequence"/>
</dbReference>
<dbReference type="UniPathway" id="UPA00241">
    <property type="reaction ID" value="UER00352"/>
</dbReference>
<name>A0A7C5DAR7_UNCW3</name>
<dbReference type="AlphaFoldDB" id="A0A7C5DAR7"/>
<evidence type="ECO:0000256" key="12">
    <source>
        <dbReference type="ARBA" id="ARBA00022958"/>
    </source>
</evidence>
<evidence type="ECO:0000256" key="9">
    <source>
        <dbReference type="ARBA" id="ARBA00022741"/>
    </source>
</evidence>
<evidence type="ECO:0000256" key="10">
    <source>
        <dbReference type="ARBA" id="ARBA00022777"/>
    </source>
</evidence>
<evidence type="ECO:0000256" key="5">
    <source>
        <dbReference type="ARBA" id="ARBA00011738"/>
    </source>
</evidence>
<comment type="cofactor">
    <cofactor evidence="2">
        <name>K(+)</name>
        <dbReference type="ChEBI" id="CHEBI:29103"/>
    </cofactor>
</comment>
<evidence type="ECO:0000313" key="17">
    <source>
        <dbReference type="EMBL" id="HHE04686.1"/>
    </source>
</evidence>
<proteinExistence type="inferred from homology"/>
<keyword evidence="9 16" id="KW-0547">Nucleotide-binding</keyword>
<dbReference type="EC" id="2.7.1.33" evidence="6 16"/>
<accession>A0A7C5DAR7</accession>
<gene>
    <name evidence="16" type="primary">coaX</name>
    <name evidence="17" type="ORF">ENL19_01330</name>
</gene>
<feature type="binding site" evidence="16">
    <location>
        <position position="78"/>
    </location>
    <ligand>
        <name>substrate</name>
    </ligand>
</feature>
<comment type="pathway">
    <text evidence="4 16">Cofactor biosynthesis; coenzyme A biosynthesis; CoA from (R)-pantothenate: step 1/5.</text>
</comment>
<dbReference type="PANTHER" id="PTHR34265:SF1">
    <property type="entry name" value="TYPE III PANTOTHENATE KINASE"/>
    <property type="match status" value="1"/>
</dbReference>
<feature type="active site" description="Proton acceptor" evidence="16">
    <location>
        <position position="85"/>
    </location>
</feature>
<sequence length="219" mass="24493">MIGIIDIGNTLIHAAIGKGFEIKESLFTNKIKELKGFFENIKDILIISVRPSVENDIKEQLGKRNYIDFPLNLLNYNYIGTPGEDRLANGLAVSYFYKIPSIVIDAGSAITIDFFDKGPSFRGGAILSGLRWYLDSLNRAELINIEDIKHIEKPGNSTRESILFGLSLYVEGIKNQVVKFKQPVVVTGGNGVYFMKKGWNYDPLLTLKGGIVAYNTLRR</sequence>
<evidence type="ECO:0000256" key="3">
    <source>
        <dbReference type="ARBA" id="ARBA00004496"/>
    </source>
</evidence>
<dbReference type="Pfam" id="PF03309">
    <property type="entry name" value="Pan_kinase"/>
    <property type="match status" value="1"/>
</dbReference>
<dbReference type="SUPFAM" id="SSF53067">
    <property type="entry name" value="Actin-like ATPase domain"/>
    <property type="match status" value="1"/>
</dbReference>
<dbReference type="GO" id="GO:0015937">
    <property type="term" value="P:coenzyme A biosynthetic process"/>
    <property type="evidence" value="ECO:0007669"/>
    <property type="project" value="UniProtKB-UniRule"/>
</dbReference>
<feature type="binding site" evidence="16">
    <location>
        <position position="105"/>
    </location>
    <ligand>
        <name>K(+)</name>
        <dbReference type="ChEBI" id="CHEBI:29103"/>
    </ligand>
</feature>
<evidence type="ECO:0000256" key="14">
    <source>
        <dbReference type="ARBA" id="ARBA00038036"/>
    </source>
</evidence>
<evidence type="ECO:0000256" key="4">
    <source>
        <dbReference type="ARBA" id="ARBA00005225"/>
    </source>
</evidence>
<evidence type="ECO:0000256" key="7">
    <source>
        <dbReference type="ARBA" id="ARBA00022490"/>
    </source>
</evidence>
<dbReference type="NCBIfam" id="TIGR00671">
    <property type="entry name" value="baf"/>
    <property type="match status" value="1"/>
</dbReference>
<keyword evidence="10 16" id="KW-0418">Kinase</keyword>
<dbReference type="PANTHER" id="PTHR34265">
    <property type="entry name" value="TYPE III PANTOTHENATE KINASE"/>
    <property type="match status" value="1"/>
</dbReference>
<evidence type="ECO:0000256" key="2">
    <source>
        <dbReference type="ARBA" id="ARBA00001958"/>
    </source>
</evidence>
<dbReference type="GO" id="GO:0005737">
    <property type="term" value="C:cytoplasm"/>
    <property type="evidence" value="ECO:0007669"/>
    <property type="project" value="UniProtKB-SubCell"/>
</dbReference>
<dbReference type="CDD" id="cd24015">
    <property type="entry name" value="ASKHA_NBD_PanK-III"/>
    <property type="match status" value="1"/>
</dbReference>
<dbReference type="EMBL" id="DRTB01000094">
    <property type="protein sequence ID" value="HHE04686.1"/>
    <property type="molecule type" value="Genomic_DNA"/>
</dbReference>
<dbReference type="InterPro" id="IPR004619">
    <property type="entry name" value="Type_III_PanK"/>
</dbReference>
<dbReference type="GO" id="GO:0046872">
    <property type="term" value="F:metal ion binding"/>
    <property type="evidence" value="ECO:0007669"/>
    <property type="project" value="UniProtKB-KW"/>
</dbReference>
<protein>
    <recommendedName>
        <fullName evidence="15 16">Type III pantothenate kinase</fullName>
        <ecNumber evidence="6 16">2.7.1.33</ecNumber>
    </recommendedName>
    <alternativeName>
        <fullName evidence="16">PanK-III</fullName>
    </alternativeName>
    <alternativeName>
        <fullName evidence="16">Pantothenic acid kinase</fullName>
    </alternativeName>
</protein>
<keyword evidence="12 16" id="KW-0630">Potassium</keyword>
<feature type="binding site" evidence="16">
    <location>
        <position position="108"/>
    </location>
    <ligand>
        <name>ATP</name>
        <dbReference type="ChEBI" id="CHEBI:30616"/>
    </ligand>
</feature>
<organism evidence="17">
    <name type="scientific">candidate division WOR-3 bacterium</name>
    <dbReference type="NCBI Taxonomy" id="2052148"/>
    <lineage>
        <taxon>Bacteria</taxon>
        <taxon>Bacteria division WOR-3</taxon>
    </lineage>
</organism>
<comment type="cofactor">
    <cofactor evidence="16">
        <name>NH4(+)</name>
        <dbReference type="ChEBI" id="CHEBI:28938"/>
    </cofactor>
    <cofactor evidence="16">
        <name>K(+)</name>
        <dbReference type="ChEBI" id="CHEBI:29103"/>
    </cofactor>
    <text evidence="16">A monovalent cation. Ammonium or potassium.</text>
</comment>
<keyword evidence="8 16" id="KW-0808">Transferase</keyword>
<comment type="subunit">
    <text evidence="5 16">Homodimer.</text>
</comment>
<comment type="function">
    <text evidence="16">Catalyzes the phosphorylation of pantothenate (Pan), the first step in CoA biosynthesis.</text>
</comment>
<keyword evidence="16" id="KW-0479">Metal-binding</keyword>
<evidence type="ECO:0000256" key="13">
    <source>
        <dbReference type="ARBA" id="ARBA00022993"/>
    </source>
</evidence>
<feature type="binding site" evidence="16">
    <location>
        <begin position="6"/>
        <end position="13"/>
    </location>
    <ligand>
        <name>ATP</name>
        <dbReference type="ChEBI" id="CHEBI:30616"/>
    </ligand>
</feature>
<feature type="binding site" evidence="16">
    <location>
        <begin position="83"/>
        <end position="86"/>
    </location>
    <ligand>
        <name>substrate</name>
    </ligand>
</feature>